<dbReference type="EMBL" id="BQNB010015154">
    <property type="protein sequence ID" value="GJT36625.1"/>
    <property type="molecule type" value="Genomic_DNA"/>
</dbReference>
<reference evidence="1" key="2">
    <citation type="submission" date="2022-01" db="EMBL/GenBank/DDBJ databases">
        <authorList>
            <person name="Yamashiro T."/>
            <person name="Shiraishi A."/>
            <person name="Satake H."/>
            <person name="Nakayama K."/>
        </authorList>
    </citation>
    <scope>NUCLEOTIDE SEQUENCE</scope>
</reference>
<proteinExistence type="predicted"/>
<name>A0ABQ5DCI4_9ASTR</name>
<evidence type="ECO:0000313" key="1">
    <source>
        <dbReference type="EMBL" id="GJT36625.1"/>
    </source>
</evidence>
<evidence type="ECO:0000313" key="2">
    <source>
        <dbReference type="Proteomes" id="UP001151760"/>
    </source>
</evidence>
<reference evidence="1" key="1">
    <citation type="journal article" date="2022" name="Int. J. Mol. Sci.">
        <title>Draft Genome of Tanacetum Coccineum: Genomic Comparison of Closely Related Tanacetum-Family Plants.</title>
        <authorList>
            <person name="Yamashiro T."/>
            <person name="Shiraishi A."/>
            <person name="Nakayama K."/>
            <person name="Satake H."/>
        </authorList>
    </citation>
    <scope>NUCLEOTIDE SEQUENCE</scope>
</reference>
<sequence length="38" mass="4169">VPVSVQPQFASLVLLVETSSANNLDLSQKWDMALIRVV</sequence>
<feature type="non-terminal residue" evidence="1">
    <location>
        <position position="1"/>
    </location>
</feature>
<accession>A0ABQ5DCI4</accession>
<protein>
    <submittedName>
        <fullName evidence="1">Uncharacterized protein</fullName>
    </submittedName>
</protein>
<keyword evidence="2" id="KW-1185">Reference proteome</keyword>
<organism evidence="1 2">
    <name type="scientific">Tanacetum coccineum</name>
    <dbReference type="NCBI Taxonomy" id="301880"/>
    <lineage>
        <taxon>Eukaryota</taxon>
        <taxon>Viridiplantae</taxon>
        <taxon>Streptophyta</taxon>
        <taxon>Embryophyta</taxon>
        <taxon>Tracheophyta</taxon>
        <taxon>Spermatophyta</taxon>
        <taxon>Magnoliopsida</taxon>
        <taxon>eudicotyledons</taxon>
        <taxon>Gunneridae</taxon>
        <taxon>Pentapetalae</taxon>
        <taxon>asterids</taxon>
        <taxon>campanulids</taxon>
        <taxon>Asterales</taxon>
        <taxon>Asteraceae</taxon>
        <taxon>Asteroideae</taxon>
        <taxon>Anthemideae</taxon>
        <taxon>Anthemidinae</taxon>
        <taxon>Tanacetum</taxon>
    </lineage>
</organism>
<dbReference type="Proteomes" id="UP001151760">
    <property type="component" value="Unassembled WGS sequence"/>
</dbReference>
<comment type="caution">
    <text evidence="1">The sequence shown here is derived from an EMBL/GenBank/DDBJ whole genome shotgun (WGS) entry which is preliminary data.</text>
</comment>
<gene>
    <name evidence="1" type="ORF">Tco_0927044</name>
</gene>